<protein>
    <submittedName>
        <fullName evidence="1">Predicted protein</fullName>
    </submittedName>
</protein>
<sequence length="49" mass="5141">MTAAQTAYGTGYSIGAVVDWCCSPERSSNENAKAFSFAAAPRRIDAPIS</sequence>
<evidence type="ECO:0000313" key="2">
    <source>
        <dbReference type="Proteomes" id="UP000008694"/>
    </source>
</evidence>
<keyword evidence="2" id="KW-1185">Reference proteome</keyword>
<name>D7KET7_ARALL</name>
<gene>
    <name evidence="1" type="ORF">ARALYDRAFT_890579</name>
</gene>
<dbReference type="Gramene" id="scaffold_103373.1">
    <property type="protein sequence ID" value="scaffold_103373.1"/>
    <property type="gene ID" value="scaffold_103373.1"/>
</dbReference>
<dbReference type="AlphaFoldDB" id="D7KET7"/>
<dbReference type="Proteomes" id="UP000008694">
    <property type="component" value="Unassembled WGS sequence"/>
</dbReference>
<dbReference type="EMBL" id="GL348713">
    <property type="protein sequence ID" value="EFH69875.1"/>
    <property type="molecule type" value="Genomic_DNA"/>
</dbReference>
<dbReference type="HOGENOM" id="CLU_3144716_0_0_1"/>
<proteinExistence type="predicted"/>
<reference evidence="2" key="1">
    <citation type="journal article" date="2011" name="Nat. Genet.">
        <title>The Arabidopsis lyrata genome sequence and the basis of rapid genome size change.</title>
        <authorList>
            <person name="Hu T.T."/>
            <person name="Pattyn P."/>
            <person name="Bakker E.G."/>
            <person name="Cao J."/>
            <person name="Cheng J.-F."/>
            <person name="Clark R.M."/>
            <person name="Fahlgren N."/>
            <person name="Fawcett J.A."/>
            <person name="Grimwood J."/>
            <person name="Gundlach H."/>
            <person name="Haberer G."/>
            <person name="Hollister J.D."/>
            <person name="Ossowski S."/>
            <person name="Ottilar R.P."/>
            <person name="Salamov A.A."/>
            <person name="Schneeberger K."/>
            <person name="Spannagl M."/>
            <person name="Wang X."/>
            <person name="Yang L."/>
            <person name="Nasrallah M.E."/>
            <person name="Bergelson J."/>
            <person name="Carrington J.C."/>
            <person name="Gaut B.S."/>
            <person name="Schmutz J."/>
            <person name="Mayer K.F.X."/>
            <person name="Van de Peer Y."/>
            <person name="Grigoriev I.V."/>
            <person name="Nordborg M."/>
            <person name="Weigel D."/>
            <person name="Guo Y.-L."/>
        </authorList>
    </citation>
    <scope>NUCLEOTIDE SEQUENCE [LARGE SCALE GENOMIC DNA]</scope>
    <source>
        <strain evidence="2">cv. MN47</strain>
    </source>
</reference>
<accession>D7KET7</accession>
<organism evidence="2">
    <name type="scientific">Arabidopsis lyrata subsp. lyrata</name>
    <name type="common">Lyre-leaved rock-cress</name>
    <dbReference type="NCBI Taxonomy" id="81972"/>
    <lineage>
        <taxon>Eukaryota</taxon>
        <taxon>Viridiplantae</taxon>
        <taxon>Streptophyta</taxon>
        <taxon>Embryophyta</taxon>
        <taxon>Tracheophyta</taxon>
        <taxon>Spermatophyta</taxon>
        <taxon>Magnoliopsida</taxon>
        <taxon>eudicotyledons</taxon>
        <taxon>Gunneridae</taxon>
        <taxon>Pentapetalae</taxon>
        <taxon>rosids</taxon>
        <taxon>malvids</taxon>
        <taxon>Brassicales</taxon>
        <taxon>Brassicaceae</taxon>
        <taxon>Camelineae</taxon>
        <taxon>Arabidopsis</taxon>
    </lineage>
</organism>
<evidence type="ECO:0000313" key="1">
    <source>
        <dbReference type="EMBL" id="EFH69875.1"/>
    </source>
</evidence>